<name>A0A975BEM3_9BACT</name>
<gene>
    <name evidence="2" type="ORF">dnl_61540</name>
</gene>
<accession>A0A975BEM3</accession>
<evidence type="ECO:0000313" key="3">
    <source>
        <dbReference type="Proteomes" id="UP000663720"/>
    </source>
</evidence>
<dbReference type="KEGG" id="dli:dnl_61540"/>
<organism evidence="2 3">
    <name type="scientific">Desulfonema limicola</name>
    <dbReference type="NCBI Taxonomy" id="45656"/>
    <lineage>
        <taxon>Bacteria</taxon>
        <taxon>Pseudomonadati</taxon>
        <taxon>Thermodesulfobacteriota</taxon>
        <taxon>Desulfobacteria</taxon>
        <taxon>Desulfobacterales</taxon>
        <taxon>Desulfococcaceae</taxon>
        <taxon>Desulfonema</taxon>
    </lineage>
</organism>
<dbReference type="RefSeq" id="WP_207689541.1">
    <property type="nucleotide sequence ID" value="NZ_CP061799.1"/>
</dbReference>
<feature type="signal peptide" evidence="1">
    <location>
        <begin position="1"/>
        <end position="22"/>
    </location>
</feature>
<keyword evidence="3" id="KW-1185">Reference proteome</keyword>
<feature type="chain" id="PRO_5037240533" evidence="1">
    <location>
        <begin position="23"/>
        <end position="267"/>
    </location>
</feature>
<dbReference type="InterPro" id="IPR011044">
    <property type="entry name" value="Quino_amine_DH_bsu"/>
</dbReference>
<dbReference type="SUPFAM" id="SSF50969">
    <property type="entry name" value="YVTN repeat-like/Quinoprotein amine dehydrogenase"/>
    <property type="match status" value="1"/>
</dbReference>
<dbReference type="Pfam" id="PF05096">
    <property type="entry name" value="Glu_cyclase_2"/>
    <property type="match status" value="1"/>
</dbReference>
<dbReference type="PANTHER" id="PTHR31270">
    <property type="entry name" value="GLUTAMINYL-PEPTIDE CYCLOTRANSFERASE"/>
    <property type="match status" value="1"/>
</dbReference>
<sequence length="267" mass="30719">MYYFVFKIIILAAVFFPGLAGAVDLKNSGSTTQYSYKIVNTFPHNQSSWTQGLVFEDQSFLYESTGRYGYSCLLKVELETGKIIKKLKLDNKFYAEGLTLFNNKLFLLTWRSRKGFVYNKDFSLITAFSYPSQGWGLTSNQENLIMSDGSCFLYFLNPYTFKEVRKIKVTENGFSIKKLNELEYIDDKIYANVWMTDKIVIISPENGNVTGWINLEGILPLQERKNIDSVLNGIAYDAGKKRFFVTGKLWPRLFEIKIFPAGNIKDN</sequence>
<dbReference type="EMBL" id="CP061799">
    <property type="protein sequence ID" value="QTA83739.1"/>
    <property type="molecule type" value="Genomic_DNA"/>
</dbReference>
<keyword evidence="1" id="KW-0732">Signal</keyword>
<dbReference type="PANTHER" id="PTHR31270:SF1">
    <property type="entry name" value="GLUTAMINYL-PEPTIDE CYCLOTRANSFERASE"/>
    <property type="match status" value="1"/>
</dbReference>
<evidence type="ECO:0000313" key="2">
    <source>
        <dbReference type="EMBL" id="QTA83739.1"/>
    </source>
</evidence>
<protein>
    <submittedName>
        <fullName evidence="2">Glutamine cyclotransferase</fullName>
    </submittedName>
</protein>
<evidence type="ECO:0000256" key="1">
    <source>
        <dbReference type="SAM" id="SignalP"/>
    </source>
</evidence>
<dbReference type="InterPro" id="IPR007788">
    <property type="entry name" value="QCT"/>
</dbReference>
<dbReference type="Proteomes" id="UP000663720">
    <property type="component" value="Chromosome"/>
</dbReference>
<dbReference type="AlphaFoldDB" id="A0A975BEM3"/>
<dbReference type="GO" id="GO:0016603">
    <property type="term" value="F:glutaminyl-peptide cyclotransferase activity"/>
    <property type="evidence" value="ECO:0007669"/>
    <property type="project" value="InterPro"/>
</dbReference>
<proteinExistence type="predicted"/>
<reference evidence="2" key="1">
    <citation type="journal article" date="2021" name="Microb. Physiol.">
        <title>Proteogenomic Insights into the Physiology of Marine, Sulfate-Reducing, Filamentous Desulfonema limicola and Desulfonema magnum.</title>
        <authorList>
            <person name="Schnaars V."/>
            <person name="Wohlbrand L."/>
            <person name="Scheve S."/>
            <person name="Hinrichs C."/>
            <person name="Reinhardt R."/>
            <person name="Rabus R."/>
        </authorList>
    </citation>
    <scope>NUCLEOTIDE SEQUENCE</scope>
    <source>
        <strain evidence="2">5ac10</strain>
    </source>
</reference>